<dbReference type="SMART" id="SM00530">
    <property type="entry name" value="HTH_XRE"/>
    <property type="match status" value="1"/>
</dbReference>
<dbReference type="Gene3D" id="3.40.50.300">
    <property type="entry name" value="P-loop containing nucleotide triphosphate hydrolases"/>
    <property type="match status" value="1"/>
</dbReference>
<name>A0A0F0HD57_LENAE</name>
<evidence type="ECO:0000259" key="4">
    <source>
        <dbReference type="SMART" id="SM00530"/>
    </source>
</evidence>
<dbReference type="CDD" id="cd00200">
    <property type="entry name" value="WD40"/>
    <property type="match status" value="1"/>
</dbReference>
<feature type="repeat" description="WD" evidence="3">
    <location>
        <begin position="1041"/>
        <end position="1070"/>
    </location>
</feature>
<dbReference type="InterPro" id="IPR001387">
    <property type="entry name" value="Cro/C1-type_HTH"/>
</dbReference>
<evidence type="ECO:0000313" key="6">
    <source>
        <dbReference type="Proteomes" id="UP000033393"/>
    </source>
</evidence>
<dbReference type="Pfam" id="PF20703">
    <property type="entry name" value="nSTAND1"/>
    <property type="match status" value="1"/>
</dbReference>
<dbReference type="InterPro" id="IPR015943">
    <property type="entry name" value="WD40/YVTN_repeat-like_dom_sf"/>
</dbReference>
<dbReference type="PROSITE" id="PS00678">
    <property type="entry name" value="WD_REPEATS_1"/>
    <property type="match status" value="2"/>
</dbReference>
<keyword evidence="2" id="KW-0677">Repeat</keyword>
<dbReference type="Proteomes" id="UP000033393">
    <property type="component" value="Unassembled WGS sequence"/>
</dbReference>
<reference evidence="5 6" key="1">
    <citation type="submission" date="2015-02" db="EMBL/GenBank/DDBJ databases">
        <authorList>
            <person name="Ju K.-S."/>
            <person name="Doroghazi J.R."/>
            <person name="Metcalf W."/>
        </authorList>
    </citation>
    <scope>NUCLEOTIDE SEQUENCE [LARGE SCALE GENOMIC DNA]</scope>
    <source>
        <strain evidence="5 6">NRRL B-16140</strain>
    </source>
</reference>
<keyword evidence="1 3" id="KW-0853">WD repeat</keyword>
<dbReference type="InterPro" id="IPR019775">
    <property type="entry name" value="WD40_repeat_CS"/>
</dbReference>
<dbReference type="InterPro" id="IPR001680">
    <property type="entry name" value="WD40_rpt"/>
</dbReference>
<dbReference type="PANTHER" id="PTHR19857:SF8">
    <property type="entry name" value="ANGIO-ASSOCIATED MIGRATORY CELL PROTEIN"/>
    <property type="match status" value="1"/>
</dbReference>
<sequence>MRFAGDLRRLRAEAGGPPYRELARKAHFSVTTLSEAAAGRKLPGLDVTLAYVRACGGDENTWSQRWHEVDESLFQSRVSPSPYVGLSAFTREDADRFFGREKLTIALRERLETQNFLAVFGASGEGKSSLLKAGLAQHFGNPISCTPGTDPDASIADALGKNPDLLIVDQFEELFTLCEDPVQRQAFLDLLLNAPCKTTIAIRSDFYPHCSQHPDLAEALTDAQVLIGTMTPDELRRAITQPAATVNCTVEGALLTTLIAEATGRSGVLPLVSHALLETWHRKRGNILTLGAYKAAGGIDGALAQSAETAYAELTEDQQPRARQLLLRLAADGTKRPVPRSEVIGDEVLDVLANARLVTVGENTVEVTHEALFRAWPRLAAWLDEDREGLKTHRRLTEAARLWEELDRDSGALYRTVRLTEATDWAARTEPALTKTEDAFLTASKNLSRRRTRRLRWAAAGLIALVLATTASAVTASQQRAEVERLGRITQSQQLAALSAALMASNPDEAARKALTAYQTSPTQEARSQVLSTAFNRQREINVNGYSVVAGNGLIGLATEHGAQLYDSTTLAHIADLPTNGSVYGLHFAGDGHIAVADPTGKVTLRSGPRGEPEVLRESGDQTALAFTDDSRELIVGGQIWDLATRRIRAELPIGTVPRSVDVLGDTLAVYGHDSVTLWSISKAQQTGGFTINGRISDLELLPGDQAVVGTMDGPVQLWSTTTGKQIRELTSSRSPVNLETSDDRTILAVMSLGEDEIRLWDLVHDTALPSLRMDRLKHDAAFTPDGRLVVLTDTSLRVWSRGSVPMASGHAMRALAVDPDGTVLTFDDGGFIERRDAGTGPISRVATGVTNRSAAAFSKDGKLLATSGNGEKLAVRNVADGKVVRSLDTSGSGTPAVLTRAWPVQPEPSSVQVSSVFGGEPTAIAFGRSDHDLVIGSEDGVVAIRDTGTWNTTGLGRVHDGAVRTFALSPDKRTLATGGDDGLITLWDTTTWKKTGELRGHTSGVTALEFSPDSTRLASGGKDKNVVVWDLHQNNVWATLTGHTQGVTHVAWMPDGRAVVSAGADAVIKWPLDVETALRALA</sequence>
<comment type="caution">
    <text evidence="5">The sequence shown here is derived from an EMBL/GenBank/DDBJ whole genome shotgun (WGS) entry which is preliminary data.</text>
</comment>
<dbReference type="InterPro" id="IPR011047">
    <property type="entry name" value="Quinoprotein_ADH-like_sf"/>
</dbReference>
<dbReference type="EMBL" id="JYJG01000016">
    <property type="protein sequence ID" value="KJK52272.1"/>
    <property type="molecule type" value="Genomic_DNA"/>
</dbReference>
<feature type="repeat" description="WD" evidence="3">
    <location>
        <begin position="999"/>
        <end position="1040"/>
    </location>
</feature>
<proteinExistence type="predicted"/>
<evidence type="ECO:0000313" key="5">
    <source>
        <dbReference type="EMBL" id="KJK52272.1"/>
    </source>
</evidence>
<dbReference type="InterPro" id="IPR051179">
    <property type="entry name" value="WD_repeat_multifunction"/>
</dbReference>
<evidence type="ECO:0000256" key="3">
    <source>
        <dbReference type="PROSITE-ProRule" id="PRU00221"/>
    </source>
</evidence>
<dbReference type="SUPFAM" id="SSF52540">
    <property type="entry name" value="P-loop containing nucleoside triphosphate hydrolases"/>
    <property type="match status" value="1"/>
</dbReference>
<dbReference type="PROSITE" id="PS50294">
    <property type="entry name" value="WD_REPEATS_REGION"/>
    <property type="match status" value="3"/>
</dbReference>
<dbReference type="PANTHER" id="PTHR19857">
    <property type="entry name" value="MITOCHONDRIAL DIVISION PROTEIN 1-RELATED"/>
    <property type="match status" value="1"/>
</dbReference>
<dbReference type="InterPro" id="IPR049052">
    <property type="entry name" value="nSTAND1"/>
</dbReference>
<evidence type="ECO:0000256" key="1">
    <source>
        <dbReference type="ARBA" id="ARBA00022574"/>
    </source>
</evidence>
<feature type="domain" description="HTH cro/C1-type" evidence="4">
    <location>
        <begin position="6"/>
        <end position="62"/>
    </location>
</feature>
<gene>
    <name evidence="5" type="ORF">UK23_03815</name>
</gene>
<dbReference type="SUPFAM" id="SSF82171">
    <property type="entry name" value="DPP6 N-terminal domain-like"/>
    <property type="match status" value="1"/>
</dbReference>
<keyword evidence="6" id="KW-1185">Reference proteome</keyword>
<evidence type="ECO:0000256" key="2">
    <source>
        <dbReference type="ARBA" id="ARBA00022737"/>
    </source>
</evidence>
<dbReference type="InterPro" id="IPR027417">
    <property type="entry name" value="P-loop_NTPase"/>
</dbReference>
<protein>
    <recommendedName>
        <fullName evidence="4">HTH cro/C1-type domain-containing protein</fullName>
    </recommendedName>
</protein>
<dbReference type="SMART" id="SM00320">
    <property type="entry name" value="WD40"/>
    <property type="match status" value="8"/>
</dbReference>
<accession>A0A0F0HD57</accession>
<dbReference type="AlphaFoldDB" id="A0A0F0HD57"/>
<dbReference type="PROSITE" id="PS50082">
    <property type="entry name" value="WD_REPEATS_2"/>
    <property type="match status" value="3"/>
</dbReference>
<feature type="repeat" description="WD" evidence="3">
    <location>
        <begin position="957"/>
        <end position="998"/>
    </location>
</feature>
<dbReference type="Gene3D" id="2.130.10.10">
    <property type="entry name" value="YVTN repeat-like/Quinoprotein amine dehydrogenase"/>
    <property type="match status" value="3"/>
</dbReference>
<dbReference type="PATRIC" id="fig|68170.10.peg.4841"/>
<dbReference type="Pfam" id="PF00400">
    <property type="entry name" value="WD40"/>
    <property type="match status" value="3"/>
</dbReference>
<dbReference type="SUPFAM" id="SSF50998">
    <property type="entry name" value="Quinoprotein alcohol dehydrogenase-like"/>
    <property type="match status" value="1"/>
</dbReference>
<organism evidence="5 6">
    <name type="scientific">Lentzea aerocolonigenes</name>
    <name type="common">Lechevalieria aerocolonigenes</name>
    <name type="synonym">Saccharothrix aerocolonigenes</name>
    <dbReference type="NCBI Taxonomy" id="68170"/>
    <lineage>
        <taxon>Bacteria</taxon>
        <taxon>Bacillati</taxon>
        <taxon>Actinomycetota</taxon>
        <taxon>Actinomycetes</taxon>
        <taxon>Pseudonocardiales</taxon>
        <taxon>Pseudonocardiaceae</taxon>
        <taxon>Lentzea</taxon>
    </lineage>
</organism>